<protein>
    <submittedName>
        <fullName evidence="2">Uncharacterized protein</fullName>
    </submittedName>
</protein>
<keyword evidence="1" id="KW-1133">Transmembrane helix</keyword>
<evidence type="ECO:0000313" key="3">
    <source>
        <dbReference type="Proteomes" id="UP000027190"/>
    </source>
</evidence>
<evidence type="ECO:0000256" key="1">
    <source>
        <dbReference type="SAM" id="Phobius"/>
    </source>
</evidence>
<dbReference type="EMBL" id="AWFG01000026">
    <property type="protein sequence ID" value="KCZ57765.1"/>
    <property type="molecule type" value="Genomic_DNA"/>
</dbReference>
<reference evidence="2 3" key="1">
    <citation type="journal article" date="2014" name="Antonie Van Leeuwenhoek">
        <title>Hyphomonas beringensis sp. nov. and Hyphomonas chukchiensis sp. nov., isolated from surface seawater of the Bering Sea and Chukchi Sea.</title>
        <authorList>
            <person name="Li C."/>
            <person name="Lai Q."/>
            <person name="Li G."/>
            <person name="Dong C."/>
            <person name="Wang J."/>
            <person name="Liao Y."/>
            <person name="Shao Z."/>
        </authorList>
    </citation>
    <scope>NUCLEOTIDE SEQUENCE [LARGE SCALE GENOMIC DNA]</scope>
    <source>
        <strain evidence="2 3">BH-BN04-4</strain>
    </source>
</reference>
<dbReference type="PATRIC" id="fig|1280947.3.peg.1978"/>
<dbReference type="Proteomes" id="UP000027190">
    <property type="component" value="Unassembled WGS sequence"/>
</dbReference>
<gene>
    <name evidence="2" type="ORF">HY30_17000</name>
</gene>
<organism evidence="2 3">
    <name type="scientific">Hyphomonas chukchiensis</name>
    <dbReference type="NCBI Taxonomy" id="1280947"/>
    <lineage>
        <taxon>Bacteria</taxon>
        <taxon>Pseudomonadati</taxon>
        <taxon>Pseudomonadota</taxon>
        <taxon>Alphaproteobacteria</taxon>
        <taxon>Hyphomonadales</taxon>
        <taxon>Hyphomonadaceae</taxon>
        <taxon>Hyphomonas</taxon>
    </lineage>
</organism>
<keyword evidence="1" id="KW-0472">Membrane</keyword>
<name>A0A062UNT1_9PROT</name>
<comment type="caution">
    <text evidence="2">The sequence shown here is derived from an EMBL/GenBank/DDBJ whole genome shotgun (WGS) entry which is preliminary data.</text>
</comment>
<keyword evidence="1" id="KW-0812">Transmembrane</keyword>
<dbReference type="STRING" id="1280947.HY30_17000"/>
<feature type="transmembrane region" description="Helical" evidence="1">
    <location>
        <begin position="15"/>
        <end position="36"/>
    </location>
</feature>
<dbReference type="AlphaFoldDB" id="A0A062UNT1"/>
<proteinExistence type="predicted"/>
<evidence type="ECO:0000313" key="2">
    <source>
        <dbReference type="EMBL" id="KCZ57765.1"/>
    </source>
</evidence>
<feature type="transmembrane region" description="Helical" evidence="1">
    <location>
        <begin position="56"/>
        <end position="78"/>
    </location>
</feature>
<sequence length="158" mass="17781">MNTAQRFEARRNQALAWFLLVLHFIGMCGLLLLLVSYAGITLPYGLRPAVSDDKRIWILLAVLVFVWIRSIPSVVAGVTTRGPVLVITDSGVERPGYWMLEWSDIKQIRFSPGSLKIIPAHKSQERVDLFYTQFGFSEIANAAQFLKSVAPSRLSEMI</sequence>
<keyword evidence="3" id="KW-1185">Reference proteome</keyword>
<accession>A0A062UNT1</accession>